<accession>A0ABI7ZSW2</accession>
<evidence type="ECO:0000313" key="1">
    <source>
        <dbReference type="Ensembl" id="ENSFCTP00005050186.1"/>
    </source>
</evidence>
<organism evidence="1 2">
    <name type="scientific">Felis catus</name>
    <name type="common">Cat</name>
    <name type="synonym">Felis silvestris catus</name>
    <dbReference type="NCBI Taxonomy" id="9685"/>
    <lineage>
        <taxon>Eukaryota</taxon>
        <taxon>Metazoa</taxon>
        <taxon>Chordata</taxon>
        <taxon>Craniata</taxon>
        <taxon>Vertebrata</taxon>
        <taxon>Euteleostomi</taxon>
        <taxon>Mammalia</taxon>
        <taxon>Eutheria</taxon>
        <taxon>Laurasiatheria</taxon>
        <taxon>Carnivora</taxon>
        <taxon>Feliformia</taxon>
        <taxon>Felidae</taxon>
        <taxon>Felinae</taxon>
        <taxon>Felis</taxon>
    </lineage>
</organism>
<reference evidence="1 2" key="1">
    <citation type="submission" date="2021-02" db="EMBL/GenBank/DDBJ databases">
        <title>Safari Cat Assemblies.</title>
        <authorList>
            <person name="Bredemeyer K.R."/>
            <person name="Murphy W.J."/>
        </authorList>
    </citation>
    <scope>NUCLEOTIDE SEQUENCE [LARGE SCALE GENOMIC DNA]</scope>
</reference>
<name>A0ABI7ZSW2_FELCA</name>
<reference evidence="1" key="2">
    <citation type="submission" date="2025-08" db="UniProtKB">
        <authorList>
            <consortium name="Ensembl"/>
        </authorList>
    </citation>
    <scope>IDENTIFICATION</scope>
    <source>
        <strain evidence="1">breed Abyssinian</strain>
    </source>
</reference>
<dbReference type="Proteomes" id="UP000823872">
    <property type="component" value="Chromosome C2"/>
</dbReference>
<reference evidence="1" key="3">
    <citation type="submission" date="2025-09" db="UniProtKB">
        <authorList>
            <consortium name="Ensembl"/>
        </authorList>
    </citation>
    <scope>IDENTIFICATION</scope>
    <source>
        <strain evidence="1">breed Abyssinian</strain>
    </source>
</reference>
<evidence type="ECO:0000313" key="2">
    <source>
        <dbReference type="Proteomes" id="UP000823872"/>
    </source>
</evidence>
<keyword evidence="2" id="KW-1185">Reference proteome</keyword>
<proteinExistence type="predicted"/>
<sequence>MAPGAHVGSLPELRAAAVEEGWCLRGGEALPPQRCGGKDLVLFCLPDWPVVRPTESPPLSERAGTLPVTHPAWINTPRKEGGSPCPPPPPIPLPAGVTGSLSQGDGTPTEGAGIACRSPLIIRGEGALRQTCGSLSRRLEARHGRWQGTLLQTQQGRQAGGKLGLLAPTCAPAWMPGLTQERPDLPLRTPWSVTLEGWAQACSPPPPSWGLVNGGPLPGARLDGCRPRDGH</sequence>
<dbReference type="Ensembl" id="ENSFCTT00005070521.1">
    <property type="protein sequence ID" value="ENSFCTP00005050186.1"/>
    <property type="gene ID" value="ENSFCTG00005024800.1"/>
</dbReference>
<protein>
    <submittedName>
        <fullName evidence="1">Uncharacterized protein</fullName>
    </submittedName>
</protein>